<sequence>MRPVSEPTPPRPRLLVSVRDADEAALACASGADLVDAKDPANGALGALPVEVVRAIVARVGGRVTTSAVAGEPDGDEALAACVSAMAGTGVDYVKVAVSAEQSDAVLATAAEAARDRLVGVLFAEDELALDMVPRLAASGFRGAMIDTRAKTGRRLSDLLAPDRLAAFVAACRSHGLISGLAGSLRVEDVPALAAHEPGYLGFRGGLCQDGDRRNALDPVRVSAAVQALRALGRRDAA</sequence>
<keyword evidence="4" id="KW-0704">Schiff base</keyword>
<dbReference type="RefSeq" id="WP_238230604.1">
    <property type="nucleotide sequence ID" value="NZ_BPRA01000002.1"/>
</dbReference>
<reference evidence="7" key="2">
    <citation type="submission" date="2021-08" db="EMBL/GenBank/DDBJ databases">
        <authorList>
            <person name="Tani A."/>
            <person name="Ola A."/>
            <person name="Ogura Y."/>
            <person name="Katsura K."/>
            <person name="Hayashi T."/>
        </authorList>
    </citation>
    <scope>NUCLEOTIDE SEQUENCE</scope>
    <source>
        <strain evidence="7">DSM 23674</strain>
    </source>
</reference>
<name>A0ABQ4TJN6_9HYPH</name>
<dbReference type="Pfam" id="PF04476">
    <property type="entry name" value="4HFCP_synth"/>
    <property type="match status" value="1"/>
</dbReference>
<protein>
    <recommendedName>
        <fullName evidence="2">(5-formylfuran-3-yl)methyl phosphate synthase</fullName>
        <ecNumber evidence="2">4.2.3.153</ecNumber>
    </recommendedName>
    <alternativeName>
        <fullName evidence="5">4-(hydroxymethyl)-2-furancarboxaldehyde-phosphate synthase</fullName>
    </alternativeName>
</protein>
<evidence type="ECO:0000256" key="5">
    <source>
        <dbReference type="ARBA" id="ARBA00032523"/>
    </source>
</evidence>
<comment type="catalytic activity">
    <reaction evidence="6">
        <text>2 D-glyceraldehyde 3-phosphate = 4-(hydroxymethyl)-2-furancarboxaldehyde phosphate + phosphate + 2 H2O</text>
        <dbReference type="Rhea" id="RHEA:43536"/>
        <dbReference type="ChEBI" id="CHEBI:15377"/>
        <dbReference type="ChEBI" id="CHEBI:43474"/>
        <dbReference type="ChEBI" id="CHEBI:59776"/>
        <dbReference type="ChEBI" id="CHEBI:83407"/>
        <dbReference type="EC" id="4.2.3.153"/>
    </reaction>
</comment>
<comment type="function">
    <text evidence="1">Catalyzes the formation of 4-(hydroxymethyl)-2-furancarboxaldehyde phosphate (4-HFC-P) from two molecules of glyceraldehyde-3-P (GA-3-P).</text>
</comment>
<evidence type="ECO:0000256" key="1">
    <source>
        <dbReference type="ARBA" id="ARBA00003810"/>
    </source>
</evidence>
<keyword evidence="3" id="KW-0456">Lyase</keyword>
<comment type="caution">
    <text evidence="7">The sequence shown here is derived from an EMBL/GenBank/DDBJ whole genome shotgun (WGS) entry which is preliminary data.</text>
</comment>
<evidence type="ECO:0000256" key="6">
    <source>
        <dbReference type="ARBA" id="ARBA00047628"/>
    </source>
</evidence>
<dbReference type="Gene3D" id="3.20.20.140">
    <property type="entry name" value="Metal-dependent hydrolases"/>
    <property type="match status" value="1"/>
</dbReference>
<dbReference type="Proteomes" id="UP001055101">
    <property type="component" value="Unassembled WGS sequence"/>
</dbReference>
<proteinExistence type="predicted"/>
<dbReference type="PIRSF" id="PIRSF015957">
    <property type="entry name" value="UCP015957"/>
    <property type="match status" value="1"/>
</dbReference>
<evidence type="ECO:0000256" key="4">
    <source>
        <dbReference type="ARBA" id="ARBA00023270"/>
    </source>
</evidence>
<evidence type="ECO:0000256" key="3">
    <source>
        <dbReference type="ARBA" id="ARBA00023239"/>
    </source>
</evidence>
<accession>A0ABQ4TJN6</accession>
<evidence type="ECO:0000256" key="2">
    <source>
        <dbReference type="ARBA" id="ARBA00012553"/>
    </source>
</evidence>
<evidence type="ECO:0000313" key="8">
    <source>
        <dbReference type="Proteomes" id="UP001055101"/>
    </source>
</evidence>
<dbReference type="EMBL" id="BPRA01000002">
    <property type="protein sequence ID" value="GJE54038.1"/>
    <property type="molecule type" value="Genomic_DNA"/>
</dbReference>
<dbReference type="EC" id="4.2.3.153" evidence="2"/>
<keyword evidence="8" id="KW-1185">Reference proteome</keyword>
<gene>
    <name evidence="7" type="ORF">EKPJFOCH_0510</name>
</gene>
<dbReference type="InterPro" id="IPR007565">
    <property type="entry name" value="4HFCP_synth"/>
</dbReference>
<organism evidence="7 8">
    <name type="scientific">Methylobacterium thuringiense</name>
    <dbReference type="NCBI Taxonomy" id="1003091"/>
    <lineage>
        <taxon>Bacteria</taxon>
        <taxon>Pseudomonadati</taxon>
        <taxon>Pseudomonadota</taxon>
        <taxon>Alphaproteobacteria</taxon>
        <taxon>Hyphomicrobiales</taxon>
        <taxon>Methylobacteriaceae</taxon>
        <taxon>Methylobacterium</taxon>
    </lineage>
</organism>
<evidence type="ECO:0000313" key="7">
    <source>
        <dbReference type="EMBL" id="GJE54038.1"/>
    </source>
</evidence>
<reference evidence="7" key="1">
    <citation type="journal article" date="2021" name="Front. Microbiol.">
        <title>Comprehensive Comparative Genomics and Phenotyping of Methylobacterium Species.</title>
        <authorList>
            <person name="Alessa O."/>
            <person name="Ogura Y."/>
            <person name="Fujitani Y."/>
            <person name="Takami H."/>
            <person name="Hayashi T."/>
            <person name="Sahin N."/>
            <person name="Tani A."/>
        </authorList>
    </citation>
    <scope>NUCLEOTIDE SEQUENCE</scope>
    <source>
        <strain evidence="7">DSM 23674</strain>
    </source>
</reference>